<sequence length="65" mass="7607">MDGSVKKRVFLWTTPKICEMTAVDWSPNARPLDHLRDLEIRKPVQHQEVDVLIGSDYYEELLLPL</sequence>
<gene>
    <name evidence="1" type="ORF">P5673_029212</name>
</gene>
<protein>
    <submittedName>
        <fullName evidence="1">Uncharacterized protein</fullName>
    </submittedName>
</protein>
<proteinExistence type="predicted"/>
<accession>A0AAD9PVY6</accession>
<reference evidence="1" key="1">
    <citation type="journal article" date="2023" name="G3 (Bethesda)">
        <title>Whole genome assembly and annotation of the endangered Caribbean coral Acropora cervicornis.</title>
        <authorList>
            <person name="Selwyn J.D."/>
            <person name="Vollmer S.V."/>
        </authorList>
    </citation>
    <scope>NUCLEOTIDE SEQUENCE</scope>
    <source>
        <strain evidence="1">K2</strain>
    </source>
</reference>
<keyword evidence="2" id="KW-1185">Reference proteome</keyword>
<comment type="caution">
    <text evidence="1">The sequence shown here is derived from an EMBL/GenBank/DDBJ whole genome shotgun (WGS) entry which is preliminary data.</text>
</comment>
<organism evidence="1 2">
    <name type="scientific">Acropora cervicornis</name>
    <name type="common">Staghorn coral</name>
    <dbReference type="NCBI Taxonomy" id="6130"/>
    <lineage>
        <taxon>Eukaryota</taxon>
        <taxon>Metazoa</taxon>
        <taxon>Cnidaria</taxon>
        <taxon>Anthozoa</taxon>
        <taxon>Hexacorallia</taxon>
        <taxon>Scleractinia</taxon>
        <taxon>Astrocoeniina</taxon>
        <taxon>Acroporidae</taxon>
        <taxon>Acropora</taxon>
    </lineage>
</organism>
<name>A0AAD9PVY6_ACRCE</name>
<dbReference type="AlphaFoldDB" id="A0AAD9PVY6"/>
<evidence type="ECO:0000313" key="1">
    <source>
        <dbReference type="EMBL" id="KAK2550177.1"/>
    </source>
</evidence>
<evidence type="ECO:0000313" key="2">
    <source>
        <dbReference type="Proteomes" id="UP001249851"/>
    </source>
</evidence>
<dbReference type="EMBL" id="JARQWQ010000114">
    <property type="protein sequence ID" value="KAK2550177.1"/>
    <property type="molecule type" value="Genomic_DNA"/>
</dbReference>
<reference evidence="1" key="2">
    <citation type="journal article" date="2023" name="Science">
        <title>Genomic signatures of disease resistance in endangered staghorn corals.</title>
        <authorList>
            <person name="Vollmer S.V."/>
            <person name="Selwyn J.D."/>
            <person name="Despard B.A."/>
            <person name="Roesel C.L."/>
        </authorList>
    </citation>
    <scope>NUCLEOTIDE SEQUENCE</scope>
    <source>
        <strain evidence="1">K2</strain>
    </source>
</reference>
<dbReference type="Proteomes" id="UP001249851">
    <property type="component" value="Unassembled WGS sequence"/>
</dbReference>